<dbReference type="Pfam" id="PF04024">
    <property type="entry name" value="PspC"/>
    <property type="match status" value="1"/>
</dbReference>
<keyword evidence="5" id="KW-0812">Transmembrane</keyword>
<evidence type="ECO:0000256" key="1">
    <source>
        <dbReference type="ARBA" id="ARBA00022679"/>
    </source>
</evidence>
<dbReference type="InterPro" id="IPR003594">
    <property type="entry name" value="HATPase_dom"/>
</dbReference>
<evidence type="ECO:0000313" key="8">
    <source>
        <dbReference type="EMBL" id="MDS1269858.1"/>
    </source>
</evidence>
<dbReference type="InterPro" id="IPR007168">
    <property type="entry name" value="Phageshock_PspC_N"/>
</dbReference>
<evidence type="ECO:0000256" key="3">
    <source>
        <dbReference type="ARBA" id="ARBA00023012"/>
    </source>
</evidence>
<feature type="domain" description="Histidine kinase/HSP90-like ATPase" evidence="6">
    <location>
        <begin position="328"/>
        <end position="413"/>
    </location>
</feature>
<evidence type="ECO:0000256" key="4">
    <source>
        <dbReference type="SAM" id="MobiDB-lite"/>
    </source>
</evidence>
<comment type="caution">
    <text evidence="8">The sequence shown here is derived from an EMBL/GenBank/DDBJ whole genome shotgun (WGS) entry which is preliminary data.</text>
</comment>
<dbReference type="RefSeq" id="WP_310911393.1">
    <property type="nucleotide sequence ID" value="NZ_JAVLVT010000002.1"/>
</dbReference>
<sequence>MTATAEETTQHRLYRSSEDRLLAGVASGLAHHLEIDTVVVRLALVALGVAGIGIAGYIALMLLVPTSDQTDPAPDPGSRSGPDRPGTPDATTDAQRPPVRNVGQLLAYGGLAAILVILLAVFGGAFDPLLWLLVFATVGAAVLWRYADPAERDRWVSSGRLHGRRELIRAGAGVVLIVVGVVGFLAFREELTEARQGLSATLAALLGIALVTLPWIVGLIRERDRERQERIRNQERAELAAHIHDSVLHTLTLIQRRADDPREVQRLARVQERSLRNWLYQRPSDDDSTLRPSLEGLAAEVEEEHGVAFEVVCVGDCPLDNAVAATLRAAREAMVNAAKYADVDTVSVFAEAEEDELLVFVRDRGVGFDPDTIPADRMGLRGSILDRMERHGGSARIRSAPGQGTEIQLRMPRGTPEE</sequence>
<feature type="region of interest" description="Disordered" evidence="4">
    <location>
        <begin position="395"/>
        <end position="418"/>
    </location>
</feature>
<dbReference type="Pfam" id="PF02518">
    <property type="entry name" value="HATPase_c"/>
    <property type="match status" value="1"/>
</dbReference>
<feature type="region of interest" description="Disordered" evidence="4">
    <location>
        <begin position="69"/>
        <end position="96"/>
    </location>
</feature>
<evidence type="ECO:0000256" key="5">
    <source>
        <dbReference type="SAM" id="Phobius"/>
    </source>
</evidence>
<keyword evidence="5" id="KW-0472">Membrane</keyword>
<evidence type="ECO:0000259" key="6">
    <source>
        <dbReference type="Pfam" id="PF02518"/>
    </source>
</evidence>
<dbReference type="InterPro" id="IPR036890">
    <property type="entry name" value="HATPase_C_sf"/>
</dbReference>
<keyword evidence="1" id="KW-0808">Transferase</keyword>
<feature type="transmembrane region" description="Helical" evidence="5">
    <location>
        <begin position="42"/>
        <end position="64"/>
    </location>
</feature>
<accession>A0ABU2H3H8</accession>
<feature type="transmembrane region" description="Helical" evidence="5">
    <location>
        <begin position="167"/>
        <end position="187"/>
    </location>
</feature>
<keyword evidence="9" id="KW-1185">Reference proteome</keyword>
<evidence type="ECO:0000256" key="2">
    <source>
        <dbReference type="ARBA" id="ARBA00022777"/>
    </source>
</evidence>
<keyword evidence="2" id="KW-0418">Kinase</keyword>
<reference evidence="9" key="1">
    <citation type="submission" date="2023-07" db="EMBL/GenBank/DDBJ databases">
        <title>Novel species in the genus Lipingzhangella isolated from Sambhar Salt Lake.</title>
        <authorList>
            <person name="Jiya N."/>
            <person name="Kajale S."/>
            <person name="Sharma A."/>
        </authorList>
    </citation>
    <scope>NUCLEOTIDE SEQUENCE [LARGE SCALE GENOMIC DNA]</scope>
    <source>
        <strain evidence="9">LS1_29</strain>
    </source>
</reference>
<dbReference type="PANTHER" id="PTHR24421">
    <property type="entry name" value="NITRATE/NITRITE SENSOR PROTEIN NARX-RELATED"/>
    <property type="match status" value="1"/>
</dbReference>
<evidence type="ECO:0000259" key="7">
    <source>
        <dbReference type="Pfam" id="PF04024"/>
    </source>
</evidence>
<proteinExistence type="predicted"/>
<keyword evidence="5" id="KW-1133">Transmembrane helix</keyword>
<dbReference type="EMBL" id="JAVLVT010000002">
    <property type="protein sequence ID" value="MDS1269858.1"/>
    <property type="molecule type" value="Genomic_DNA"/>
</dbReference>
<feature type="transmembrane region" description="Helical" evidence="5">
    <location>
        <begin position="129"/>
        <end position="147"/>
    </location>
</feature>
<organism evidence="8 9">
    <name type="scientific">Lipingzhangella rawalii</name>
    <dbReference type="NCBI Taxonomy" id="2055835"/>
    <lineage>
        <taxon>Bacteria</taxon>
        <taxon>Bacillati</taxon>
        <taxon>Actinomycetota</taxon>
        <taxon>Actinomycetes</taxon>
        <taxon>Streptosporangiales</taxon>
        <taxon>Nocardiopsidaceae</taxon>
        <taxon>Lipingzhangella</taxon>
    </lineage>
</organism>
<evidence type="ECO:0000313" key="9">
    <source>
        <dbReference type="Proteomes" id="UP001250214"/>
    </source>
</evidence>
<dbReference type="SUPFAM" id="SSF55874">
    <property type="entry name" value="ATPase domain of HSP90 chaperone/DNA topoisomerase II/histidine kinase"/>
    <property type="match status" value="1"/>
</dbReference>
<dbReference type="Gene3D" id="3.30.565.10">
    <property type="entry name" value="Histidine kinase-like ATPase, C-terminal domain"/>
    <property type="match status" value="1"/>
</dbReference>
<feature type="domain" description="Phage shock protein PspC N-terminal" evidence="7">
    <location>
        <begin position="12"/>
        <end position="66"/>
    </location>
</feature>
<gene>
    <name evidence="8" type="ORF">RIF23_06065</name>
</gene>
<keyword evidence="3" id="KW-0902">Two-component regulatory system</keyword>
<dbReference type="Proteomes" id="UP001250214">
    <property type="component" value="Unassembled WGS sequence"/>
</dbReference>
<dbReference type="InterPro" id="IPR050482">
    <property type="entry name" value="Sensor_HK_TwoCompSys"/>
</dbReference>
<protein>
    <submittedName>
        <fullName evidence="8">PspC domain-containing protein</fullName>
    </submittedName>
</protein>
<feature type="transmembrane region" description="Helical" evidence="5">
    <location>
        <begin position="199"/>
        <end position="220"/>
    </location>
</feature>
<feature type="transmembrane region" description="Helical" evidence="5">
    <location>
        <begin position="105"/>
        <end position="123"/>
    </location>
</feature>
<name>A0ABU2H3H8_9ACTN</name>
<dbReference type="CDD" id="cd16917">
    <property type="entry name" value="HATPase_UhpB-NarQ-NarX-like"/>
    <property type="match status" value="1"/>
</dbReference>
<dbReference type="PANTHER" id="PTHR24421:SF61">
    <property type="entry name" value="OXYGEN SENSOR HISTIDINE KINASE NREB"/>
    <property type="match status" value="1"/>
</dbReference>